<feature type="signal peptide" evidence="1">
    <location>
        <begin position="1"/>
        <end position="19"/>
    </location>
</feature>
<evidence type="ECO:0000313" key="2">
    <source>
        <dbReference type="EMBL" id="KAH0889911.1"/>
    </source>
</evidence>
<dbReference type="EMBL" id="JAGKQM010000013">
    <property type="protein sequence ID" value="KAH0889911.1"/>
    <property type="molecule type" value="Genomic_DNA"/>
</dbReference>
<organism evidence="2 3">
    <name type="scientific">Brassica napus</name>
    <name type="common">Rape</name>
    <dbReference type="NCBI Taxonomy" id="3708"/>
    <lineage>
        <taxon>Eukaryota</taxon>
        <taxon>Viridiplantae</taxon>
        <taxon>Streptophyta</taxon>
        <taxon>Embryophyta</taxon>
        <taxon>Tracheophyta</taxon>
        <taxon>Spermatophyta</taxon>
        <taxon>Magnoliopsida</taxon>
        <taxon>eudicotyledons</taxon>
        <taxon>Gunneridae</taxon>
        <taxon>Pentapetalae</taxon>
        <taxon>rosids</taxon>
        <taxon>malvids</taxon>
        <taxon>Brassicales</taxon>
        <taxon>Brassicaceae</taxon>
        <taxon>Brassiceae</taxon>
        <taxon>Brassica</taxon>
    </lineage>
</organism>
<accession>A0ABQ8ACP7</accession>
<reference evidence="2 3" key="1">
    <citation type="submission" date="2021-05" db="EMBL/GenBank/DDBJ databases">
        <title>Genome Assembly of Synthetic Allotetraploid Brassica napus Reveals Homoeologous Exchanges between Subgenomes.</title>
        <authorList>
            <person name="Davis J.T."/>
        </authorList>
    </citation>
    <scope>NUCLEOTIDE SEQUENCE [LARGE SCALE GENOMIC DNA]</scope>
    <source>
        <strain evidence="3">cv. Da-Ae</strain>
        <tissue evidence="2">Seedling</tissue>
    </source>
</reference>
<keyword evidence="3" id="KW-1185">Reference proteome</keyword>
<keyword evidence="1" id="KW-0732">Signal</keyword>
<proteinExistence type="predicted"/>
<protein>
    <submittedName>
        <fullName evidence="2">Uncharacterized protein</fullName>
    </submittedName>
</protein>
<evidence type="ECO:0000256" key="1">
    <source>
        <dbReference type="SAM" id="SignalP"/>
    </source>
</evidence>
<comment type="caution">
    <text evidence="2">The sequence shown here is derived from an EMBL/GenBank/DDBJ whole genome shotgun (WGS) entry which is preliminary data.</text>
</comment>
<gene>
    <name evidence="2" type="ORF">HID58_052340</name>
</gene>
<feature type="chain" id="PRO_5046227076" evidence="1">
    <location>
        <begin position="20"/>
        <end position="47"/>
    </location>
</feature>
<dbReference type="Proteomes" id="UP000824890">
    <property type="component" value="Unassembled WGS sequence"/>
</dbReference>
<evidence type="ECO:0000313" key="3">
    <source>
        <dbReference type="Proteomes" id="UP000824890"/>
    </source>
</evidence>
<name>A0ABQ8ACP7_BRANA</name>
<sequence>MKTRFFFVSLTFNLHTVYGIRTLSSRQDWRIWILRLVLSHWSAVFSH</sequence>